<dbReference type="PRINTS" id="PR00370">
    <property type="entry name" value="FMOXYGENASE"/>
</dbReference>
<protein>
    <recommendedName>
        <fullName evidence="8">Flavin-containing monooxygenase</fullName>
        <ecNumber evidence="8">1.-.-.-</ecNumber>
    </recommendedName>
</protein>
<name>A0A1W4XSI1_AGRPL</name>
<dbReference type="STRING" id="224129.A0A1W4XSI1"/>
<evidence type="ECO:0000256" key="4">
    <source>
        <dbReference type="ARBA" id="ARBA00022827"/>
    </source>
</evidence>
<organism evidence="9 10">
    <name type="scientific">Agrilus planipennis</name>
    <name type="common">Emerald ash borer</name>
    <name type="synonym">Agrilus marcopoli</name>
    <dbReference type="NCBI Taxonomy" id="224129"/>
    <lineage>
        <taxon>Eukaryota</taxon>
        <taxon>Metazoa</taxon>
        <taxon>Ecdysozoa</taxon>
        <taxon>Arthropoda</taxon>
        <taxon>Hexapoda</taxon>
        <taxon>Insecta</taxon>
        <taxon>Pterygota</taxon>
        <taxon>Neoptera</taxon>
        <taxon>Endopterygota</taxon>
        <taxon>Coleoptera</taxon>
        <taxon>Polyphaga</taxon>
        <taxon>Elateriformia</taxon>
        <taxon>Buprestoidea</taxon>
        <taxon>Buprestidae</taxon>
        <taxon>Agrilinae</taxon>
        <taxon>Agrilus</taxon>
    </lineage>
</organism>
<evidence type="ECO:0000256" key="6">
    <source>
        <dbReference type="ARBA" id="ARBA00023002"/>
    </source>
</evidence>
<evidence type="ECO:0000256" key="5">
    <source>
        <dbReference type="ARBA" id="ARBA00022857"/>
    </source>
</evidence>
<dbReference type="RefSeq" id="XP_018335752.1">
    <property type="nucleotide sequence ID" value="XM_018480250.2"/>
</dbReference>
<comment type="cofactor">
    <cofactor evidence="1 8">
        <name>FAD</name>
        <dbReference type="ChEBI" id="CHEBI:57692"/>
    </cofactor>
</comment>
<dbReference type="InterPro" id="IPR036188">
    <property type="entry name" value="FAD/NAD-bd_sf"/>
</dbReference>
<proteinExistence type="inferred from homology"/>
<keyword evidence="6 8" id="KW-0560">Oxidoreductase</keyword>
<dbReference type="GO" id="GO:0050660">
    <property type="term" value="F:flavin adenine dinucleotide binding"/>
    <property type="evidence" value="ECO:0007669"/>
    <property type="project" value="InterPro"/>
</dbReference>
<dbReference type="InterPro" id="IPR050346">
    <property type="entry name" value="FMO-like"/>
</dbReference>
<evidence type="ECO:0000256" key="1">
    <source>
        <dbReference type="ARBA" id="ARBA00001974"/>
    </source>
</evidence>
<dbReference type="Gene3D" id="3.50.50.60">
    <property type="entry name" value="FAD/NAD(P)-binding domain"/>
    <property type="match status" value="2"/>
</dbReference>
<dbReference type="GO" id="GO:0004499">
    <property type="term" value="F:N,N-dimethylaniline monooxygenase activity"/>
    <property type="evidence" value="ECO:0007669"/>
    <property type="project" value="InterPro"/>
</dbReference>
<dbReference type="GO" id="GO:0050661">
    <property type="term" value="F:NADP binding"/>
    <property type="evidence" value="ECO:0007669"/>
    <property type="project" value="InterPro"/>
</dbReference>
<keyword evidence="7 8" id="KW-0503">Monooxygenase</keyword>
<dbReference type="PANTHER" id="PTHR23023">
    <property type="entry name" value="DIMETHYLANILINE MONOOXYGENASE"/>
    <property type="match status" value="1"/>
</dbReference>
<gene>
    <name evidence="10" type="primary">LOC108744466</name>
</gene>
<comment type="similarity">
    <text evidence="2 8">Belongs to the FMO family.</text>
</comment>
<dbReference type="GeneID" id="108744466"/>
<keyword evidence="3 8" id="KW-0285">Flavoprotein</keyword>
<dbReference type="Pfam" id="PF00743">
    <property type="entry name" value="FMO-like"/>
    <property type="match status" value="2"/>
</dbReference>
<dbReference type="FunFam" id="3.50.50.60:FF:000138">
    <property type="entry name" value="Flavin-containing monooxygenase"/>
    <property type="match status" value="1"/>
</dbReference>
<dbReference type="SUPFAM" id="SSF51905">
    <property type="entry name" value="FAD/NAD(P)-binding domain"/>
    <property type="match status" value="2"/>
</dbReference>
<keyword evidence="5" id="KW-0521">NADP</keyword>
<dbReference type="InterPro" id="IPR020946">
    <property type="entry name" value="Flavin_mOase-like"/>
</dbReference>
<reference evidence="10" key="1">
    <citation type="submission" date="2025-08" db="UniProtKB">
        <authorList>
            <consortium name="RefSeq"/>
        </authorList>
    </citation>
    <scope>IDENTIFICATION</scope>
    <source>
        <tissue evidence="10">Entire body</tissue>
    </source>
</reference>
<dbReference type="EC" id="1.-.-.-" evidence="8"/>
<evidence type="ECO:0000256" key="3">
    <source>
        <dbReference type="ARBA" id="ARBA00022630"/>
    </source>
</evidence>
<evidence type="ECO:0000256" key="2">
    <source>
        <dbReference type="ARBA" id="ARBA00009183"/>
    </source>
</evidence>
<evidence type="ECO:0000256" key="7">
    <source>
        <dbReference type="ARBA" id="ARBA00023033"/>
    </source>
</evidence>
<dbReference type="Proteomes" id="UP000192223">
    <property type="component" value="Unplaced"/>
</dbReference>
<dbReference type="InParanoid" id="A0A1W4XSI1"/>
<sequence length="446" mass="50623">MTMKVAIIGAGPGGLVSAKYCVAEGYSVDIFEQNGSIGGVWVYSDYVDFDEDGFPLQAAMYKGLRTNVPKELMEYSDFPYPKEIQASYLPAEEVLRYFNNYADKHKLRSLVKLRTRVTEVSPLEGERWFVKALNLEDNSVLCGTYDAIIIANGHHAEKIIPNIPGKETFTGTQLHSKDFRKAKIFQDKKCLVVGMGLSGQDVSKLLLAVTDKVFASYKMDNKIANLPQNLIEKPCVSRIEGSQVFFEDGTAEEMDVIIYCTGYKYCFPFLTNDCGIVVDSSKWVRPLYKEIVNIEHPTMCFIGLQFNLPVIAMFDLQARFFVSTLNGHFPLPSKSAMYEDYEKQIANKRKLGIPLKHTHGMMLKELRKGYYEDVATTANIARIPPVIINMFEKILEDRNKGEYRHIVYKIVSDSKFRMVLNGEKDFKPIVNDNKLSNSNIINGRHL</sequence>
<dbReference type="OrthoDB" id="66881at2759"/>
<keyword evidence="4 8" id="KW-0274">FAD</keyword>
<evidence type="ECO:0000256" key="8">
    <source>
        <dbReference type="RuleBase" id="RU361177"/>
    </source>
</evidence>
<keyword evidence="9" id="KW-1185">Reference proteome</keyword>
<dbReference type="AlphaFoldDB" id="A0A1W4XSI1"/>
<dbReference type="InterPro" id="IPR000960">
    <property type="entry name" value="Flavin_mOase"/>
</dbReference>
<evidence type="ECO:0000313" key="10">
    <source>
        <dbReference type="RefSeq" id="XP_018335752.1"/>
    </source>
</evidence>
<accession>A0A1W4XSI1</accession>
<dbReference type="KEGG" id="apln:108744466"/>
<evidence type="ECO:0000313" key="9">
    <source>
        <dbReference type="Proteomes" id="UP000192223"/>
    </source>
</evidence>